<name>A0A379QL16_SALER</name>
<dbReference type="Proteomes" id="UP000254597">
    <property type="component" value="Unassembled WGS sequence"/>
</dbReference>
<gene>
    <name evidence="1" type="ORF">NCTC10252_02832</name>
</gene>
<dbReference type="AlphaFoldDB" id="A0A379QL16"/>
<organism evidence="1 2">
    <name type="scientific">Salmonella enterica</name>
    <name type="common">Salmonella choleraesuis</name>
    <dbReference type="NCBI Taxonomy" id="28901"/>
    <lineage>
        <taxon>Bacteria</taxon>
        <taxon>Pseudomonadati</taxon>
        <taxon>Pseudomonadota</taxon>
        <taxon>Gammaproteobacteria</taxon>
        <taxon>Enterobacterales</taxon>
        <taxon>Enterobacteriaceae</taxon>
        <taxon>Salmonella</taxon>
    </lineage>
</organism>
<protein>
    <recommendedName>
        <fullName evidence="3">PerC family transcriptional regulator</fullName>
    </recommendedName>
</protein>
<accession>A0A379QL16</accession>
<proteinExistence type="predicted"/>
<evidence type="ECO:0000313" key="2">
    <source>
        <dbReference type="Proteomes" id="UP000254597"/>
    </source>
</evidence>
<sequence>MSKPGKELIANFVYYNPRSPLSVITDITGFSNDCACSRVLCELVREGKVIREKSGKKSVFIAAPGYIPSDDTYAVSPDYNHAEIQKLEEQIATLESRGLWRRAQTLLTRLSSMQNTAAGVTSIAHRRNATVRVINATRSRPRSAW</sequence>
<evidence type="ECO:0008006" key="3">
    <source>
        <dbReference type="Google" id="ProtNLM"/>
    </source>
</evidence>
<dbReference type="EMBL" id="UGWP01000004">
    <property type="protein sequence ID" value="SUF57563.1"/>
    <property type="molecule type" value="Genomic_DNA"/>
</dbReference>
<evidence type="ECO:0000313" key="1">
    <source>
        <dbReference type="EMBL" id="SUF57563.1"/>
    </source>
</evidence>
<reference evidence="1 2" key="1">
    <citation type="submission" date="2018-06" db="EMBL/GenBank/DDBJ databases">
        <authorList>
            <consortium name="Pathogen Informatics"/>
            <person name="Doyle S."/>
        </authorList>
    </citation>
    <scope>NUCLEOTIDE SEQUENCE [LARGE SCALE GENOMIC DNA]</scope>
    <source>
        <strain evidence="1 2">NCTC10252</strain>
    </source>
</reference>